<keyword evidence="3" id="KW-0832">Ubl conjugation</keyword>
<feature type="compositionally biased region" description="Acidic residues" evidence="9">
    <location>
        <begin position="281"/>
        <end position="298"/>
    </location>
</feature>
<feature type="compositionally biased region" description="Low complexity" evidence="9">
    <location>
        <begin position="714"/>
        <end position="733"/>
    </location>
</feature>
<keyword evidence="7" id="KW-0804">Transcription</keyword>
<feature type="region of interest" description="Disordered" evidence="9">
    <location>
        <begin position="475"/>
        <end position="551"/>
    </location>
</feature>
<dbReference type="CDD" id="cd20390">
    <property type="entry name" value="Tudor_ARID4_rpt2"/>
    <property type="match status" value="1"/>
</dbReference>
<dbReference type="OMA" id="ICVEMSE"/>
<feature type="compositionally biased region" description="Polar residues" evidence="9">
    <location>
        <begin position="1358"/>
        <end position="1369"/>
    </location>
</feature>
<feature type="region of interest" description="Disordered" evidence="9">
    <location>
        <begin position="611"/>
        <end position="753"/>
    </location>
</feature>
<dbReference type="SMART" id="SM01014">
    <property type="entry name" value="ARID"/>
    <property type="match status" value="1"/>
</dbReference>
<keyword evidence="2" id="KW-0597">Phosphoprotein</keyword>
<dbReference type="GO" id="GO:0006357">
    <property type="term" value="P:regulation of transcription by RNA polymerase II"/>
    <property type="evidence" value="ECO:0007669"/>
    <property type="project" value="TreeGrafter"/>
</dbReference>
<dbReference type="SUPFAM" id="SSF63748">
    <property type="entry name" value="Tudor/PWWP/MBT"/>
    <property type="match status" value="1"/>
</dbReference>
<dbReference type="Gene3D" id="2.30.30.140">
    <property type="match status" value="3"/>
</dbReference>
<feature type="compositionally biased region" description="Polar residues" evidence="9">
    <location>
        <begin position="540"/>
        <end position="551"/>
    </location>
</feature>
<evidence type="ECO:0000256" key="3">
    <source>
        <dbReference type="ARBA" id="ARBA00022843"/>
    </source>
</evidence>
<dbReference type="InterPro" id="IPR025995">
    <property type="entry name" value="Tudor-knot"/>
</dbReference>
<feature type="region of interest" description="Disordered" evidence="9">
    <location>
        <begin position="270"/>
        <end position="300"/>
    </location>
</feature>
<evidence type="ECO:0000256" key="9">
    <source>
        <dbReference type="SAM" id="MobiDB-lite"/>
    </source>
</evidence>
<keyword evidence="8" id="KW-0539">Nucleus</keyword>
<dbReference type="Pfam" id="PF11717">
    <property type="entry name" value="Tudor-knot"/>
    <property type="match status" value="1"/>
</dbReference>
<feature type="region of interest" description="Disordered" evidence="9">
    <location>
        <begin position="1255"/>
        <end position="1313"/>
    </location>
</feature>
<feature type="region of interest" description="Disordered" evidence="9">
    <location>
        <begin position="1204"/>
        <end position="1225"/>
    </location>
</feature>
<feature type="compositionally biased region" description="Basic and acidic residues" evidence="9">
    <location>
        <begin position="1458"/>
        <end position="1473"/>
    </location>
</feature>
<keyword evidence="6" id="KW-0238">DNA-binding</keyword>
<dbReference type="GO" id="GO:0000976">
    <property type="term" value="F:transcription cis-regulatory region binding"/>
    <property type="evidence" value="ECO:0007669"/>
    <property type="project" value="TreeGrafter"/>
</dbReference>
<keyword evidence="5" id="KW-0805">Transcription regulation</keyword>
<feature type="compositionally biased region" description="Polar residues" evidence="9">
    <location>
        <begin position="806"/>
        <end position="816"/>
    </location>
</feature>
<evidence type="ECO:0000256" key="2">
    <source>
        <dbReference type="ARBA" id="ARBA00022553"/>
    </source>
</evidence>
<evidence type="ECO:0000256" key="7">
    <source>
        <dbReference type="ARBA" id="ARBA00023163"/>
    </source>
</evidence>
<dbReference type="InterPro" id="IPR002999">
    <property type="entry name" value="Tudor"/>
</dbReference>
<feature type="region of interest" description="Disordered" evidence="9">
    <location>
        <begin position="132"/>
        <end position="168"/>
    </location>
</feature>
<dbReference type="SUPFAM" id="SSF46774">
    <property type="entry name" value="ARID-like"/>
    <property type="match status" value="1"/>
</dbReference>
<feature type="compositionally biased region" description="Polar residues" evidence="9">
    <location>
        <begin position="865"/>
        <end position="876"/>
    </location>
</feature>
<name>A0A336LQS4_CULSO</name>
<feature type="compositionally biased region" description="Polar residues" evidence="9">
    <location>
        <begin position="735"/>
        <end position="746"/>
    </location>
</feature>
<sequence>MQTIDDQPYPLLVGTEVSAKYKGAFCEAKVRKVVRNIKCKVAYKQGLGSGTVQDDIIKGQIRMGATVEVKHPDKKEYVEATITKIQDCSQYTVVFDDGDITTLRRTALCLKSGRHFNEMTLDELPLTNPEHFGNPVVGGVGRRGRRSGRHLQDDSSDEEEEEPPIKKKVQEKEANIGKVICVEMSETKKKSTKESWFPALVVAPTAQETVKIKVKDEYLVRSFKDGRYYTVPKKEAQDFTRELAQSEKGPGVSTALEYLDKDQLPPHWDREILFGSTDGSSDTDQDYESDSSTDEPSEEKDHFVAQLYKFMDDRGTPLNKGPSIINRDVDLYRLFRTVQKLGGYNKVTTQNQWKAIAIRLGFTPATASITNLVKQAYKKFLHAFEEFNRKLGCTMITTPRNRQTKGRSLVRASSVASPKPKEETVKDNIKMTPSTSNIKEEEDNANESGSEVAASKVKRKERIGKVRNLVEKFEEKSKDLSEKEDKEKEIKESPATEKPIIKKEKPPINKKQLLDHEKRTSIRKRKDSETSLKKEPEAVPSTSKPNANSTFKIDIGDKLKVFYHEQKVTYEAKVLEIQKQDGENVYLVHYTGWNTRYDEWVRRDRIAENLTNTKQAKKGNKASQKPTNQGTSPAAPPPSMAGKSAAKRHRVGSKGERSTTPLPPNAGKSPMTPVSRRVGTRGCSARRTSNNTDISSIQTDSDTDSDEPIKKSAQRSTSSSAASTTKAIASDKSNVTESSDEFSNGTKGRDYDLNQIRSELKGFKDLKSGSPGALESLGITSEVVIKVKNEDISNISTKSNLSTASTSATKFSGVSSDSEEFGECDDSQSSGKTFGSDSLKTLQTKLIAEKNASESKVFGKIEKSISPNTQGSSSIVSKLPEKSAKDKVSASKPTKAKQGSSTAKNIEKKSVSPSSTVSGQNNIEKSIPRSVIEKSTAKTVLEKGTNLTKSPILEMIGSLKEVKQKQEVSDIYEFKEPEPFEFESAASSRKHMAELTESEKKTKKRAITTTNEPEISSTSPILKKPKKSLTKGETPEKTDVKTVKDDHESTSSEIESAFDALRKSPSFKPKGKSDEYETPGSPKLINKSVFMNTNLESSPECILKSEKTGVMRGMGGVKDEKHKISELESVKKILIDPTSYEPPVKPDKPCSIADRLLNAIHQKSNVEEEKKVQTEKKIGDSPLTFISKKPELLKSSLASITHLGEPPKIDTALTSGHNKPTLSINPDMKVDILESISPKNNELSETIQKLESVIQKSSQSQVQRPTSTNTTTAINRYEEDSDESTDSEQSRLVIEDESHSSEAAFLHTDNDSNEIKTNVIVRDKLVNSKFLQESFQESKLIARQYESSSLVKIGVEDNPSSSKATSNVQSEKKLEPEVDSTSTSEPISMLLCEETIPGSPASSGIKDTADNTRKVYIDSGFLVPASLGERDDLENEYNKKPHGREAVENSPRGSYSQDDSKSDSERMVQDDPVKKRKRQHKSSDTEGSMKKRRGRTSTVNTRNTAGTDSEDNSDMAPSHRSISMPSSSITNSSKPLQYNFLVQLDPALGSSQRISILRKKIQDLQKAYNNIKTELASIERRRKKLRRRERENKRNAKTSS</sequence>
<feature type="region of interest" description="Disordered" evidence="9">
    <location>
        <begin position="806"/>
        <end position="836"/>
    </location>
</feature>
<feature type="compositionally biased region" description="Basic and acidic residues" evidence="9">
    <location>
        <begin position="1436"/>
        <end position="1447"/>
    </location>
</feature>
<keyword evidence="1" id="KW-1017">Isopeptide bond</keyword>
<accession>A0A336LQS4</accession>
<feature type="compositionally biased region" description="Polar residues" evidence="9">
    <location>
        <begin position="621"/>
        <end position="632"/>
    </location>
</feature>
<feature type="compositionally biased region" description="Acidic residues" evidence="9">
    <location>
        <begin position="817"/>
        <end position="826"/>
    </location>
</feature>
<dbReference type="GO" id="GO:0005634">
    <property type="term" value="C:nucleus"/>
    <property type="evidence" value="ECO:0007669"/>
    <property type="project" value="TreeGrafter"/>
</dbReference>
<dbReference type="CDD" id="cd20389">
    <property type="entry name" value="Tudor_ARID4_rpt1"/>
    <property type="match status" value="1"/>
</dbReference>
<feature type="compositionally biased region" description="Basic and acidic residues" evidence="9">
    <location>
        <begin position="991"/>
        <end position="1000"/>
    </location>
</feature>
<evidence type="ECO:0000256" key="1">
    <source>
        <dbReference type="ARBA" id="ARBA00022499"/>
    </source>
</evidence>
<dbReference type="InterPro" id="IPR000953">
    <property type="entry name" value="Chromo/chromo_shadow_dom"/>
</dbReference>
<feature type="compositionally biased region" description="Polar residues" evidence="9">
    <location>
        <begin position="911"/>
        <end position="924"/>
    </location>
</feature>
<feature type="compositionally biased region" description="Polar residues" evidence="9">
    <location>
        <begin position="827"/>
        <end position="836"/>
    </location>
</feature>
<evidence type="ECO:0000256" key="6">
    <source>
        <dbReference type="ARBA" id="ARBA00023125"/>
    </source>
</evidence>
<feature type="region of interest" description="Disordered" evidence="9">
    <location>
        <begin position="402"/>
        <end position="459"/>
    </location>
</feature>
<dbReference type="FunFam" id="1.10.150.60:FF:000013">
    <property type="entry name" value="AT-rich interactive domain-containing protein 4B"/>
    <property type="match status" value="1"/>
</dbReference>
<gene>
    <name evidence="11" type="primary">CSON012988</name>
</gene>
<keyword evidence="4" id="KW-0156">Chromatin regulator</keyword>
<dbReference type="GO" id="GO:0005694">
    <property type="term" value="C:chromosome"/>
    <property type="evidence" value="ECO:0007669"/>
    <property type="project" value="UniProtKB-ARBA"/>
</dbReference>
<dbReference type="Gene3D" id="1.10.150.60">
    <property type="entry name" value="ARID DNA-binding domain"/>
    <property type="match status" value="1"/>
</dbReference>
<dbReference type="PROSITE" id="PS51011">
    <property type="entry name" value="ARID"/>
    <property type="match status" value="1"/>
</dbReference>
<feature type="region of interest" description="Disordered" evidence="9">
    <location>
        <begin position="1581"/>
        <end position="1600"/>
    </location>
</feature>
<dbReference type="InterPro" id="IPR051232">
    <property type="entry name" value="ARID/SWI1_ChromRemod"/>
</dbReference>
<feature type="compositionally biased region" description="Basic and acidic residues" evidence="9">
    <location>
        <begin position="1033"/>
        <end position="1050"/>
    </location>
</feature>
<dbReference type="EMBL" id="UFQT01000063">
    <property type="protein sequence ID" value="SSX19261.1"/>
    <property type="molecule type" value="Genomic_DNA"/>
</dbReference>
<dbReference type="SMART" id="SM00501">
    <property type="entry name" value="BRIGHT"/>
    <property type="match status" value="1"/>
</dbReference>
<feature type="region of interest" description="Disordered" evidence="9">
    <location>
        <begin position="858"/>
        <end position="947"/>
    </location>
</feature>
<evidence type="ECO:0000256" key="4">
    <source>
        <dbReference type="ARBA" id="ARBA00022853"/>
    </source>
</evidence>
<feature type="compositionally biased region" description="Basic and acidic residues" evidence="9">
    <location>
        <begin position="475"/>
        <end position="537"/>
    </location>
</feature>
<dbReference type="InterPro" id="IPR001606">
    <property type="entry name" value="ARID_dom"/>
</dbReference>
<feature type="region of interest" description="Disordered" evidence="9">
    <location>
        <begin position="1421"/>
        <end position="1531"/>
    </location>
</feature>
<evidence type="ECO:0000256" key="8">
    <source>
        <dbReference type="ARBA" id="ARBA00023242"/>
    </source>
</evidence>
<dbReference type="SUPFAM" id="SSF54160">
    <property type="entry name" value="Chromo domain-like"/>
    <property type="match status" value="1"/>
</dbReference>
<feature type="compositionally biased region" description="Polar residues" evidence="9">
    <location>
        <begin position="1212"/>
        <end position="1224"/>
    </location>
</feature>
<dbReference type="InterPro" id="IPR016197">
    <property type="entry name" value="Chromo-like_dom_sf"/>
</dbReference>
<organism evidence="11">
    <name type="scientific">Culicoides sonorensis</name>
    <name type="common">Biting midge</name>
    <dbReference type="NCBI Taxonomy" id="179676"/>
    <lineage>
        <taxon>Eukaryota</taxon>
        <taxon>Metazoa</taxon>
        <taxon>Ecdysozoa</taxon>
        <taxon>Arthropoda</taxon>
        <taxon>Hexapoda</taxon>
        <taxon>Insecta</taxon>
        <taxon>Pterygota</taxon>
        <taxon>Neoptera</taxon>
        <taxon>Endopterygota</taxon>
        <taxon>Diptera</taxon>
        <taxon>Nematocera</taxon>
        <taxon>Chironomoidea</taxon>
        <taxon>Ceratopogonidae</taxon>
        <taxon>Ceratopogoninae</taxon>
        <taxon>Culicoides</taxon>
        <taxon>Monoculicoides</taxon>
    </lineage>
</organism>
<feature type="region of interest" description="Disordered" evidence="9">
    <location>
        <begin position="1350"/>
        <end position="1387"/>
    </location>
</feature>
<dbReference type="PANTHER" id="PTHR13964:SF27">
    <property type="entry name" value="HAT-TRICK, ISOFORM D"/>
    <property type="match status" value="1"/>
</dbReference>
<feature type="compositionally biased region" description="Basic and acidic residues" evidence="9">
    <location>
        <begin position="419"/>
        <end position="429"/>
    </location>
</feature>
<dbReference type="InterPro" id="IPR012603">
    <property type="entry name" value="ARID4A/B_PWWP"/>
</dbReference>
<evidence type="ECO:0000259" key="10">
    <source>
        <dbReference type="PROSITE" id="PS51011"/>
    </source>
</evidence>
<dbReference type="Pfam" id="PF08169">
    <property type="entry name" value="RBB1NT"/>
    <property type="match status" value="1"/>
</dbReference>
<protein>
    <submittedName>
        <fullName evidence="11">CSON012988 protein</fullName>
    </submittedName>
</protein>
<dbReference type="SMART" id="SM00298">
    <property type="entry name" value="CHROMO"/>
    <property type="match status" value="1"/>
</dbReference>
<feature type="compositionally biased region" description="Polar residues" evidence="9">
    <location>
        <begin position="1496"/>
        <end position="1507"/>
    </location>
</feature>
<feature type="compositionally biased region" description="Low complexity" evidence="9">
    <location>
        <begin position="1518"/>
        <end position="1531"/>
    </location>
</feature>
<feature type="compositionally biased region" description="Polar residues" evidence="9">
    <location>
        <begin position="1264"/>
        <end position="1274"/>
    </location>
</feature>
<evidence type="ECO:0000256" key="5">
    <source>
        <dbReference type="ARBA" id="ARBA00023015"/>
    </source>
</evidence>
<dbReference type="GO" id="GO:0006325">
    <property type="term" value="P:chromatin organization"/>
    <property type="evidence" value="ECO:0007669"/>
    <property type="project" value="UniProtKB-KW"/>
</dbReference>
<feature type="compositionally biased region" description="Polar residues" evidence="9">
    <location>
        <begin position="1007"/>
        <end position="1020"/>
    </location>
</feature>
<proteinExistence type="predicted"/>
<feature type="region of interest" description="Disordered" evidence="9">
    <location>
        <begin position="982"/>
        <end position="1085"/>
    </location>
</feature>
<dbReference type="CDD" id="cd16100">
    <property type="entry name" value="ARID"/>
    <property type="match status" value="1"/>
</dbReference>
<feature type="compositionally biased region" description="Basic and acidic residues" evidence="9">
    <location>
        <begin position="879"/>
        <end position="889"/>
    </location>
</feature>
<dbReference type="Pfam" id="PF01388">
    <property type="entry name" value="ARID"/>
    <property type="match status" value="1"/>
</dbReference>
<reference evidence="11" key="1">
    <citation type="submission" date="2018-07" db="EMBL/GenBank/DDBJ databases">
        <authorList>
            <person name="Quirk P.G."/>
            <person name="Krulwich T.A."/>
        </authorList>
    </citation>
    <scope>NUCLEOTIDE SEQUENCE</scope>
</reference>
<dbReference type="SMART" id="SM00333">
    <property type="entry name" value="TUDOR"/>
    <property type="match status" value="1"/>
</dbReference>
<dbReference type="PANTHER" id="PTHR13964">
    <property type="entry name" value="RBP-RELATED"/>
    <property type="match status" value="1"/>
</dbReference>
<feature type="domain" description="ARID" evidence="10">
    <location>
        <begin position="297"/>
        <end position="389"/>
    </location>
</feature>
<dbReference type="VEuPathDB" id="VectorBase:CSON012988"/>
<evidence type="ECO:0000313" key="11">
    <source>
        <dbReference type="EMBL" id="SSX19261.1"/>
    </source>
</evidence>
<dbReference type="InterPro" id="IPR036431">
    <property type="entry name" value="ARID_dom_sf"/>
</dbReference>